<dbReference type="GeneID" id="114811179"/>
<feature type="compositionally biased region" description="Basic and acidic residues" evidence="9">
    <location>
        <begin position="195"/>
        <end position="207"/>
    </location>
</feature>
<accession>A0A6I8P755</accession>
<keyword evidence="3" id="KW-0813">Transport</keyword>
<dbReference type="PRINTS" id="PR00708">
    <property type="entry name" value="A1AGLPROTEIN"/>
</dbReference>
<dbReference type="InterPro" id="IPR001500">
    <property type="entry name" value="A1A_glycop"/>
</dbReference>
<keyword evidence="13" id="KW-1185">Reference proteome</keyword>
<evidence type="ECO:0000256" key="10">
    <source>
        <dbReference type="SAM" id="SignalP"/>
    </source>
</evidence>
<reference evidence="12" key="2">
    <citation type="submission" date="2025-08" db="UniProtKB">
        <authorList>
            <consortium name="Ensembl"/>
        </authorList>
    </citation>
    <scope>IDENTIFICATION</scope>
    <source>
        <strain evidence="12">Glennie</strain>
    </source>
</reference>
<feature type="domain" description="Lipocalin/cytosolic fatty-acid binding" evidence="11">
    <location>
        <begin position="43"/>
        <end position="178"/>
    </location>
</feature>
<keyword evidence="7" id="KW-1015">Disulfide bond</keyword>
<evidence type="ECO:0000313" key="12">
    <source>
        <dbReference type="Ensembl" id="ENSOANP00000048226.1"/>
    </source>
</evidence>
<dbReference type="GO" id="GO:0002682">
    <property type="term" value="P:regulation of immune system process"/>
    <property type="evidence" value="ECO:0007669"/>
    <property type="project" value="InterPro"/>
</dbReference>
<keyword evidence="4" id="KW-0011">Acute phase</keyword>
<feature type="signal peptide" evidence="10">
    <location>
        <begin position="1"/>
        <end position="20"/>
    </location>
</feature>
<evidence type="ECO:0000256" key="1">
    <source>
        <dbReference type="ARBA" id="ARBA00004613"/>
    </source>
</evidence>
<protein>
    <recommendedName>
        <fullName evidence="11">Lipocalin/cytosolic fatty-acid binding domain-containing protein</fullName>
    </recommendedName>
</protein>
<dbReference type="InterPro" id="IPR012674">
    <property type="entry name" value="Calycin"/>
</dbReference>
<dbReference type="InterPro" id="IPR000566">
    <property type="entry name" value="Lipocln_cytosolic_FA-bd_dom"/>
</dbReference>
<dbReference type="GO" id="GO:0006953">
    <property type="term" value="P:acute-phase response"/>
    <property type="evidence" value="ECO:0007669"/>
    <property type="project" value="UniProtKB-KW"/>
</dbReference>
<reference evidence="12" key="3">
    <citation type="submission" date="2025-09" db="UniProtKB">
        <authorList>
            <consortium name="Ensembl"/>
        </authorList>
    </citation>
    <scope>IDENTIFICATION</scope>
    <source>
        <strain evidence="12">Glennie</strain>
    </source>
</reference>
<name>A0A6I8P755_ORNAN</name>
<dbReference type="Pfam" id="PF00061">
    <property type="entry name" value="Lipocalin"/>
    <property type="match status" value="1"/>
</dbReference>
<keyword evidence="6 10" id="KW-0732">Signal</keyword>
<comment type="subcellular location">
    <subcellularLocation>
        <location evidence="1">Secreted</location>
    </subcellularLocation>
</comment>
<organism evidence="12 13">
    <name type="scientific">Ornithorhynchus anatinus</name>
    <name type="common">Duckbill platypus</name>
    <dbReference type="NCBI Taxonomy" id="9258"/>
    <lineage>
        <taxon>Eukaryota</taxon>
        <taxon>Metazoa</taxon>
        <taxon>Chordata</taxon>
        <taxon>Craniata</taxon>
        <taxon>Vertebrata</taxon>
        <taxon>Euteleostomi</taxon>
        <taxon>Mammalia</taxon>
        <taxon>Monotremata</taxon>
        <taxon>Ornithorhynchidae</taxon>
        <taxon>Ornithorhynchus</taxon>
    </lineage>
</organism>
<evidence type="ECO:0000313" key="13">
    <source>
        <dbReference type="Proteomes" id="UP000002279"/>
    </source>
</evidence>
<comment type="similarity">
    <text evidence="2">Belongs to the calycin superfamily. Lipocalin family.</text>
</comment>
<gene>
    <name evidence="12" type="primary">LOC114811179</name>
</gene>
<dbReference type="GO" id="GO:0005615">
    <property type="term" value="C:extracellular space"/>
    <property type="evidence" value="ECO:0000318"/>
    <property type="project" value="GO_Central"/>
</dbReference>
<sequence length="216" mass="24678">MIVALVWTVGMLSLTPLVQAQPSACRPPEARILDNSTMTKLTGQWFLTAATLHDSKFRDMLKGVQTSSISLYPSLANDKFRMKFYISSGGICVHNQTIFYVNRSKRTLFRKIGGKEYSSQLLATNMEDNFRLRFLGEEEAVGGLALYARNRTLSQEQQEEFQAQALCEGFSRNETIFFPTEEDVCQLVVRNEELEEKEKRKEKKEQEEQPSAFPSV</sequence>
<reference evidence="12 13" key="1">
    <citation type="journal article" date="2008" name="Nature">
        <title>Genome analysis of the platypus reveals unique signatures of evolution.</title>
        <authorList>
            <person name="Warren W.C."/>
            <person name="Hillier L.W."/>
            <person name="Marshall Graves J.A."/>
            <person name="Birney E."/>
            <person name="Ponting C.P."/>
            <person name="Grutzner F."/>
            <person name="Belov K."/>
            <person name="Miller W."/>
            <person name="Clarke L."/>
            <person name="Chinwalla A.T."/>
            <person name="Yang S.P."/>
            <person name="Heger A."/>
            <person name="Locke D.P."/>
            <person name="Miethke P."/>
            <person name="Waters P.D."/>
            <person name="Veyrunes F."/>
            <person name="Fulton L."/>
            <person name="Fulton B."/>
            <person name="Graves T."/>
            <person name="Wallis J."/>
            <person name="Puente X.S."/>
            <person name="Lopez-Otin C."/>
            <person name="Ordonez G.R."/>
            <person name="Eichler E.E."/>
            <person name="Chen L."/>
            <person name="Cheng Z."/>
            <person name="Deakin J.E."/>
            <person name="Alsop A."/>
            <person name="Thompson K."/>
            <person name="Kirby P."/>
            <person name="Papenfuss A.T."/>
            <person name="Wakefield M.J."/>
            <person name="Olender T."/>
            <person name="Lancet D."/>
            <person name="Huttley G.A."/>
            <person name="Smit A.F."/>
            <person name="Pask A."/>
            <person name="Temple-Smith P."/>
            <person name="Batzer M.A."/>
            <person name="Walker J.A."/>
            <person name="Konkel M.K."/>
            <person name="Harris R.S."/>
            <person name="Whittington C.M."/>
            <person name="Wong E.S."/>
            <person name="Gemmell N.J."/>
            <person name="Buschiazzo E."/>
            <person name="Vargas Jentzsch I.M."/>
            <person name="Merkel A."/>
            <person name="Schmitz J."/>
            <person name="Zemann A."/>
            <person name="Churakov G."/>
            <person name="Kriegs J.O."/>
            <person name="Brosius J."/>
            <person name="Murchison E.P."/>
            <person name="Sachidanandam R."/>
            <person name="Smith C."/>
            <person name="Hannon G.J."/>
            <person name="Tsend-Ayush E."/>
            <person name="McMillan D."/>
            <person name="Attenborough R."/>
            <person name="Rens W."/>
            <person name="Ferguson-Smith M."/>
            <person name="Lefevre C.M."/>
            <person name="Sharp J.A."/>
            <person name="Nicholas K.R."/>
            <person name="Ray D.A."/>
            <person name="Kube M."/>
            <person name="Reinhardt R."/>
            <person name="Pringle T.H."/>
            <person name="Taylor J."/>
            <person name="Jones R.C."/>
            <person name="Nixon B."/>
            <person name="Dacheux J.L."/>
            <person name="Niwa H."/>
            <person name="Sekita Y."/>
            <person name="Huang X."/>
            <person name="Stark A."/>
            <person name="Kheradpour P."/>
            <person name="Kellis M."/>
            <person name="Flicek P."/>
            <person name="Chen Y."/>
            <person name="Webber C."/>
            <person name="Hardison R."/>
            <person name="Nelson J."/>
            <person name="Hallsworth-Pepin K."/>
            <person name="Delehaunty K."/>
            <person name="Markovic C."/>
            <person name="Minx P."/>
            <person name="Feng Y."/>
            <person name="Kremitzki C."/>
            <person name="Mitreva M."/>
            <person name="Glasscock J."/>
            <person name="Wylie T."/>
            <person name="Wohldmann P."/>
            <person name="Thiru P."/>
            <person name="Nhan M.N."/>
            <person name="Pohl C.S."/>
            <person name="Smith S.M."/>
            <person name="Hou S."/>
            <person name="Nefedov M."/>
            <person name="de Jong P.J."/>
            <person name="Renfree M.B."/>
            <person name="Mardis E.R."/>
            <person name="Wilson R.K."/>
        </authorList>
    </citation>
    <scope>NUCLEOTIDE SEQUENCE [LARGE SCALE GENOMIC DNA]</scope>
    <source>
        <strain evidence="12 13">Glennie</strain>
    </source>
</reference>
<dbReference type="OMA" id="GICVHNQ"/>
<dbReference type="Ensembl" id="ENSOANT00000064986.1">
    <property type="protein sequence ID" value="ENSOANP00000048226.1"/>
    <property type="gene ID" value="ENSOANG00000044966.1"/>
</dbReference>
<evidence type="ECO:0000256" key="4">
    <source>
        <dbReference type="ARBA" id="ARBA00022486"/>
    </source>
</evidence>
<evidence type="ECO:0000256" key="7">
    <source>
        <dbReference type="ARBA" id="ARBA00023157"/>
    </source>
</evidence>
<dbReference type="SUPFAM" id="SSF50814">
    <property type="entry name" value="Lipocalins"/>
    <property type="match status" value="1"/>
</dbReference>
<keyword evidence="5" id="KW-0964">Secreted</keyword>
<dbReference type="InParanoid" id="A0A6I8P755"/>
<proteinExistence type="inferred from homology"/>
<evidence type="ECO:0000256" key="3">
    <source>
        <dbReference type="ARBA" id="ARBA00022448"/>
    </source>
</evidence>
<feature type="chain" id="PRO_5026071471" description="Lipocalin/cytosolic fatty-acid binding domain-containing protein" evidence="10">
    <location>
        <begin position="21"/>
        <end position="216"/>
    </location>
</feature>
<evidence type="ECO:0000256" key="2">
    <source>
        <dbReference type="ARBA" id="ARBA00006889"/>
    </source>
</evidence>
<dbReference type="Proteomes" id="UP000002279">
    <property type="component" value="Chromosome 4"/>
</dbReference>
<evidence type="ECO:0000256" key="6">
    <source>
        <dbReference type="ARBA" id="ARBA00022729"/>
    </source>
</evidence>
<dbReference type="GeneTree" id="ENSGT00390000012130"/>
<dbReference type="AlphaFoldDB" id="A0A6I8P755"/>
<dbReference type="KEGG" id="oaa:114811179"/>
<dbReference type="PANTHER" id="PTHR11967:SF2">
    <property type="entry name" value="ALPHA-1-ACID GLYCOPROTEIN 1"/>
    <property type="match status" value="1"/>
</dbReference>
<dbReference type="OrthoDB" id="10408109at2759"/>
<feature type="region of interest" description="Disordered" evidence="9">
    <location>
        <begin position="195"/>
        <end position="216"/>
    </location>
</feature>
<dbReference type="Gene3D" id="2.40.128.20">
    <property type="match status" value="1"/>
</dbReference>
<dbReference type="RefSeq" id="XP_028918681.1">
    <property type="nucleotide sequence ID" value="XM_029062848.2"/>
</dbReference>
<keyword evidence="8" id="KW-0325">Glycoprotein</keyword>
<evidence type="ECO:0000256" key="9">
    <source>
        <dbReference type="SAM" id="MobiDB-lite"/>
    </source>
</evidence>
<evidence type="ECO:0000256" key="8">
    <source>
        <dbReference type="ARBA" id="ARBA00023180"/>
    </source>
</evidence>
<dbReference type="Bgee" id="ENSOANG00000044966">
    <property type="expression patterns" value="Expressed in liver"/>
</dbReference>
<evidence type="ECO:0000259" key="11">
    <source>
        <dbReference type="Pfam" id="PF00061"/>
    </source>
</evidence>
<dbReference type="PANTHER" id="PTHR11967">
    <property type="entry name" value="ALPHA-1-ACID GLYCOPROTEIN"/>
    <property type="match status" value="1"/>
</dbReference>
<evidence type="ECO:0000256" key="5">
    <source>
        <dbReference type="ARBA" id="ARBA00022525"/>
    </source>
</evidence>